<dbReference type="Proteomes" id="UP000281547">
    <property type="component" value="Unassembled WGS sequence"/>
</dbReference>
<proteinExistence type="predicted"/>
<dbReference type="EMBL" id="RZNJ01000005">
    <property type="protein sequence ID" value="RUT29329.1"/>
    <property type="molecule type" value="Genomic_DNA"/>
</dbReference>
<gene>
    <name evidence="1" type="ORF">EMQ25_14495</name>
</gene>
<name>A0A433X5I9_9HYPH</name>
<keyword evidence="2" id="KW-1185">Reference proteome</keyword>
<evidence type="ECO:0000313" key="2">
    <source>
        <dbReference type="Proteomes" id="UP000281547"/>
    </source>
</evidence>
<evidence type="ECO:0000313" key="1">
    <source>
        <dbReference type="EMBL" id="RUT29329.1"/>
    </source>
</evidence>
<dbReference type="AlphaFoldDB" id="A0A433X5I9"/>
<sequence length="93" mass="10640">MVRHKDIRAWVSARRGQPAISSVRDRLGEMRAKLTLSFDKRAERPQAAPSIDDGLSPCSWTAWLAELDRQHLALKVNPGSQPEYELVPRRDYN</sequence>
<dbReference type="RefSeq" id="WP_127189319.1">
    <property type="nucleotide sequence ID" value="NZ_RZNJ01000005.1"/>
</dbReference>
<dbReference type="OrthoDB" id="9808866at2"/>
<protein>
    <submittedName>
        <fullName evidence="1">Uncharacterized protein</fullName>
    </submittedName>
</protein>
<reference evidence="1 2" key="1">
    <citation type="journal article" date="2016" name="Int. J. Syst. Evol. Microbiol.">
        <title>Arsenicitalea aurantiaca gen. nov., sp. nov., a new member of the family Hyphomicrobiaceae, isolated from high-arsenic sediment.</title>
        <authorList>
            <person name="Mu Y."/>
            <person name="Zhou L."/>
            <person name="Zeng X.C."/>
            <person name="Liu L."/>
            <person name="Pan Y."/>
            <person name="Chen X."/>
            <person name="Wang J."/>
            <person name="Li S."/>
            <person name="Li W.J."/>
            <person name="Wang Y."/>
        </authorList>
    </citation>
    <scope>NUCLEOTIDE SEQUENCE [LARGE SCALE GENOMIC DNA]</scope>
    <source>
        <strain evidence="1 2">42-50</strain>
    </source>
</reference>
<comment type="caution">
    <text evidence="1">The sequence shown here is derived from an EMBL/GenBank/DDBJ whole genome shotgun (WGS) entry which is preliminary data.</text>
</comment>
<accession>A0A433X5I9</accession>
<organism evidence="1 2">
    <name type="scientific">Arsenicitalea aurantiaca</name>
    <dbReference type="NCBI Taxonomy" id="1783274"/>
    <lineage>
        <taxon>Bacteria</taxon>
        <taxon>Pseudomonadati</taxon>
        <taxon>Pseudomonadota</taxon>
        <taxon>Alphaproteobacteria</taxon>
        <taxon>Hyphomicrobiales</taxon>
        <taxon>Devosiaceae</taxon>
        <taxon>Arsenicitalea</taxon>
    </lineage>
</organism>